<comment type="caution">
    <text evidence="1">The sequence shown here is derived from an EMBL/GenBank/DDBJ whole genome shotgun (WGS) entry which is preliminary data.</text>
</comment>
<dbReference type="InterPro" id="IPR013785">
    <property type="entry name" value="Aldolase_TIM"/>
</dbReference>
<reference evidence="1 2" key="1">
    <citation type="submission" date="2016-06" db="EMBL/GenBank/DDBJ databases">
        <title>Genome sequence of halotolerant plant growth promoting strain of Halomonas elongata HEK1 isolated from salterns of Rann of Kutch, Gujarat, India.</title>
        <authorList>
            <person name="Gaba S."/>
            <person name="Singh R.N."/>
            <person name="Abrol S."/>
            <person name="Kaushik R."/>
            <person name="Saxena A.K."/>
        </authorList>
    </citation>
    <scope>NUCLEOTIDE SEQUENCE [LARGE SCALE GENOMIC DNA]</scope>
    <source>
        <strain evidence="1 2">HEK1</strain>
    </source>
</reference>
<dbReference type="AlphaFoldDB" id="A0A1B8NWJ8"/>
<proteinExistence type="predicted"/>
<sequence length="47" mass="5062">MTIDKQLPSTRTTELDSICLKAEVIPVLAIRRVEDAVPLAKALVEGG</sequence>
<name>A0A1B8NWJ8_HALEL</name>
<evidence type="ECO:0000313" key="2">
    <source>
        <dbReference type="Proteomes" id="UP000092504"/>
    </source>
</evidence>
<gene>
    <name evidence="1" type="ORF">A8U91_03411</name>
</gene>
<dbReference type="Proteomes" id="UP000092504">
    <property type="component" value="Unassembled WGS sequence"/>
</dbReference>
<dbReference type="Gene3D" id="3.20.20.70">
    <property type="entry name" value="Aldolase class I"/>
    <property type="match status" value="1"/>
</dbReference>
<protein>
    <submittedName>
        <fullName evidence="1">Keto-hydroxyglutarate-aldolase/keto-deoxy-phosphogluconate aldolase</fullName>
    </submittedName>
</protein>
<dbReference type="EMBL" id="MAJD01000002">
    <property type="protein sequence ID" value="OBX34358.1"/>
    <property type="molecule type" value="Genomic_DNA"/>
</dbReference>
<accession>A0A1B8NWJ8</accession>
<dbReference type="PATRIC" id="fig|2746.7.peg.3509"/>
<organism evidence="1 2">
    <name type="scientific">Halomonas elongata</name>
    <dbReference type="NCBI Taxonomy" id="2746"/>
    <lineage>
        <taxon>Bacteria</taxon>
        <taxon>Pseudomonadati</taxon>
        <taxon>Pseudomonadota</taxon>
        <taxon>Gammaproteobacteria</taxon>
        <taxon>Oceanospirillales</taxon>
        <taxon>Halomonadaceae</taxon>
        <taxon>Halomonas</taxon>
    </lineage>
</organism>
<evidence type="ECO:0000313" key="1">
    <source>
        <dbReference type="EMBL" id="OBX34358.1"/>
    </source>
</evidence>